<keyword evidence="1 3" id="KW-0547">Nucleotide-binding</keyword>
<dbReference type="GO" id="GO:0005524">
    <property type="term" value="F:ATP binding"/>
    <property type="evidence" value="ECO:0007669"/>
    <property type="project" value="UniProtKB-UniRule"/>
</dbReference>
<dbReference type="PROSITE" id="PS00107">
    <property type="entry name" value="PROTEIN_KINASE_ATP"/>
    <property type="match status" value="1"/>
</dbReference>
<feature type="binding site" evidence="3">
    <location>
        <position position="56"/>
    </location>
    <ligand>
        <name>ATP</name>
        <dbReference type="ChEBI" id="CHEBI:30616"/>
    </ligand>
</feature>
<evidence type="ECO:0000256" key="4">
    <source>
        <dbReference type="SAM" id="MobiDB-lite"/>
    </source>
</evidence>
<dbReference type="SUPFAM" id="SSF56112">
    <property type="entry name" value="Protein kinase-like (PK-like)"/>
    <property type="match status" value="1"/>
</dbReference>
<dbReference type="SMART" id="SM00220">
    <property type="entry name" value="S_TKc"/>
    <property type="match status" value="1"/>
</dbReference>
<dbReference type="InterPro" id="IPR000719">
    <property type="entry name" value="Prot_kinase_dom"/>
</dbReference>
<keyword evidence="2 3" id="KW-0067">ATP-binding</keyword>
<proteinExistence type="predicted"/>
<feature type="compositionally biased region" description="Low complexity" evidence="4">
    <location>
        <begin position="327"/>
        <end position="341"/>
    </location>
</feature>
<dbReference type="PROSITE" id="PS50011">
    <property type="entry name" value="PROTEIN_KINASE_DOM"/>
    <property type="match status" value="1"/>
</dbReference>
<dbReference type="EMBL" id="JH719406">
    <property type="protein sequence ID" value="EJF62188.1"/>
    <property type="molecule type" value="Genomic_DNA"/>
</dbReference>
<evidence type="ECO:0000313" key="7">
    <source>
        <dbReference type="Proteomes" id="UP000053319"/>
    </source>
</evidence>
<dbReference type="InterPro" id="IPR011009">
    <property type="entry name" value="Kinase-like_dom_sf"/>
</dbReference>
<evidence type="ECO:0000259" key="5">
    <source>
        <dbReference type="PROSITE" id="PS50011"/>
    </source>
</evidence>
<evidence type="ECO:0000313" key="6">
    <source>
        <dbReference type="EMBL" id="EJF62188.1"/>
    </source>
</evidence>
<dbReference type="Pfam" id="PF00069">
    <property type="entry name" value="Pkinase"/>
    <property type="match status" value="1"/>
</dbReference>
<dbReference type="OrthoDB" id="541276at2759"/>
<dbReference type="HOGENOM" id="CLU_000288_172_5_1"/>
<feature type="region of interest" description="Disordered" evidence="4">
    <location>
        <begin position="396"/>
        <end position="448"/>
    </location>
</feature>
<dbReference type="GeneID" id="18844575"/>
<dbReference type="Proteomes" id="UP000053319">
    <property type="component" value="Unassembled WGS sequence"/>
</dbReference>
<dbReference type="GO" id="GO:0004674">
    <property type="term" value="F:protein serine/threonine kinase activity"/>
    <property type="evidence" value="ECO:0007669"/>
    <property type="project" value="InterPro"/>
</dbReference>
<dbReference type="Gene3D" id="1.10.510.10">
    <property type="entry name" value="Transferase(Phosphotransferase) domain 1"/>
    <property type="match status" value="1"/>
</dbReference>
<evidence type="ECO:0000256" key="1">
    <source>
        <dbReference type="ARBA" id="ARBA00022741"/>
    </source>
</evidence>
<sequence>MMQMSAILPNFAGFTIARGCFHLRLVDKIGSGAYGVVYLAQDLAPGPRGAPFYAVKCLLRQPDGSELARQQQRELAHHRALSDVPGVVSVHAVIEEEFYTFIVLDYCAGGDLFAAIMERATYVNNTPAVKRTLLQIVDALAACHERGIYHRDLKPENVLCSADDAQVYLADFGLSTRNERSTNFGCGSSFYMSPECLGIYSKKTPYRTAPCDVWALGTIFCNLITGRNPWYIASPEADQGFRLYLREGPAWFHKNLPMSVGAAEILGRIFEINPKRRITLPELRKAIEELDTFYPQAAPSTAAVAPSQPTVAELSVQVAADSVNMPSHARSQSAAAASPVSERPSDKPAGDELRPLTLSLPSPLSENFLSLSLSLSAAATATFVNTDTTASHFSETLDEVWPPSASAGAASSDITGMPEATSDSGEESGEESPGPVTPETLAQETSGSPVVPELRLDANSPMAASASLPQVDLNVALEAVKGEEMSRKRRGSLSRIMDGMKRIRKRTLV</sequence>
<dbReference type="InterPro" id="IPR008271">
    <property type="entry name" value="Ser/Thr_kinase_AS"/>
</dbReference>
<evidence type="ECO:0000256" key="3">
    <source>
        <dbReference type="PROSITE-ProRule" id="PRU10141"/>
    </source>
</evidence>
<dbReference type="KEGG" id="dsq:DICSQDRAFT_84859"/>
<dbReference type="InterPro" id="IPR045269">
    <property type="entry name" value="Atg1-like"/>
</dbReference>
<dbReference type="GO" id="GO:0005737">
    <property type="term" value="C:cytoplasm"/>
    <property type="evidence" value="ECO:0007669"/>
    <property type="project" value="TreeGrafter"/>
</dbReference>
<feature type="domain" description="Protein kinase" evidence="5">
    <location>
        <begin position="23"/>
        <end position="294"/>
    </location>
</feature>
<dbReference type="GO" id="GO:0010506">
    <property type="term" value="P:regulation of autophagy"/>
    <property type="evidence" value="ECO:0007669"/>
    <property type="project" value="InterPro"/>
</dbReference>
<keyword evidence="6" id="KW-0808">Transferase</keyword>
<keyword evidence="6" id="KW-0418">Kinase</keyword>
<dbReference type="PANTHER" id="PTHR24348">
    <property type="entry name" value="SERINE/THREONINE-PROTEIN KINASE UNC-51-RELATED"/>
    <property type="match status" value="1"/>
</dbReference>
<protein>
    <submittedName>
        <fullName evidence="6">Kinase-like protein</fullName>
    </submittedName>
</protein>
<accession>R7T1S4</accession>
<name>R7T1S4_DICSQ</name>
<dbReference type="AlphaFoldDB" id="R7T1S4"/>
<dbReference type="PANTHER" id="PTHR24348:SF68">
    <property type="entry name" value="SERINE_THREONINE-PROTEIN KINASE ATG1C"/>
    <property type="match status" value="1"/>
</dbReference>
<organism evidence="6 7">
    <name type="scientific">Dichomitus squalens (strain LYAD-421)</name>
    <name type="common">Western red white-rot fungus</name>
    <dbReference type="NCBI Taxonomy" id="732165"/>
    <lineage>
        <taxon>Eukaryota</taxon>
        <taxon>Fungi</taxon>
        <taxon>Dikarya</taxon>
        <taxon>Basidiomycota</taxon>
        <taxon>Agaricomycotina</taxon>
        <taxon>Agaricomycetes</taxon>
        <taxon>Polyporales</taxon>
        <taxon>Polyporaceae</taxon>
        <taxon>Dichomitus</taxon>
    </lineage>
</organism>
<dbReference type="OMA" id="WHVASPK"/>
<gene>
    <name evidence="6" type="ORF">DICSQDRAFT_84859</name>
</gene>
<feature type="region of interest" description="Disordered" evidence="4">
    <location>
        <begin position="325"/>
        <end position="358"/>
    </location>
</feature>
<evidence type="ECO:0000256" key="2">
    <source>
        <dbReference type="ARBA" id="ARBA00022840"/>
    </source>
</evidence>
<dbReference type="PROSITE" id="PS00108">
    <property type="entry name" value="PROTEIN_KINASE_ST"/>
    <property type="match status" value="1"/>
</dbReference>
<feature type="compositionally biased region" description="Low complexity" evidence="4">
    <location>
        <begin position="431"/>
        <end position="440"/>
    </location>
</feature>
<dbReference type="InterPro" id="IPR017441">
    <property type="entry name" value="Protein_kinase_ATP_BS"/>
</dbReference>
<feature type="compositionally biased region" description="Basic and acidic residues" evidence="4">
    <location>
        <begin position="343"/>
        <end position="354"/>
    </location>
</feature>
<reference evidence="6 7" key="1">
    <citation type="journal article" date="2012" name="Science">
        <title>The Paleozoic origin of enzymatic lignin decomposition reconstructed from 31 fungal genomes.</title>
        <authorList>
            <person name="Floudas D."/>
            <person name="Binder M."/>
            <person name="Riley R."/>
            <person name="Barry K."/>
            <person name="Blanchette R.A."/>
            <person name="Henrissat B."/>
            <person name="Martinez A.T."/>
            <person name="Otillar R."/>
            <person name="Spatafora J.W."/>
            <person name="Yadav J.S."/>
            <person name="Aerts A."/>
            <person name="Benoit I."/>
            <person name="Boyd A."/>
            <person name="Carlson A."/>
            <person name="Copeland A."/>
            <person name="Coutinho P.M."/>
            <person name="de Vries R.P."/>
            <person name="Ferreira P."/>
            <person name="Findley K."/>
            <person name="Foster B."/>
            <person name="Gaskell J."/>
            <person name="Glotzer D."/>
            <person name="Gorecki P."/>
            <person name="Heitman J."/>
            <person name="Hesse C."/>
            <person name="Hori C."/>
            <person name="Igarashi K."/>
            <person name="Jurgens J.A."/>
            <person name="Kallen N."/>
            <person name="Kersten P."/>
            <person name="Kohler A."/>
            <person name="Kuees U."/>
            <person name="Kumar T.K.A."/>
            <person name="Kuo A."/>
            <person name="LaButti K."/>
            <person name="Larrondo L.F."/>
            <person name="Lindquist E."/>
            <person name="Ling A."/>
            <person name="Lombard V."/>
            <person name="Lucas S."/>
            <person name="Lundell T."/>
            <person name="Martin R."/>
            <person name="McLaughlin D.J."/>
            <person name="Morgenstern I."/>
            <person name="Morin E."/>
            <person name="Murat C."/>
            <person name="Nagy L.G."/>
            <person name="Nolan M."/>
            <person name="Ohm R.A."/>
            <person name="Patyshakuliyeva A."/>
            <person name="Rokas A."/>
            <person name="Ruiz-Duenas F.J."/>
            <person name="Sabat G."/>
            <person name="Salamov A."/>
            <person name="Samejima M."/>
            <person name="Schmutz J."/>
            <person name="Slot J.C."/>
            <person name="St John F."/>
            <person name="Stenlid J."/>
            <person name="Sun H."/>
            <person name="Sun S."/>
            <person name="Syed K."/>
            <person name="Tsang A."/>
            <person name="Wiebenga A."/>
            <person name="Young D."/>
            <person name="Pisabarro A."/>
            <person name="Eastwood D.C."/>
            <person name="Martin F."/>
            <person name="Cullen D."/>
            <person name="Grigoriev I.V."/>
            <person name="Hibbett D.S."/>
        </authorList>
    </citation>
    <scope>NUCLEOTIDE SEQUENCE [LARGE SCALE GENOMIC DNA]</scope>
    <source>
        <strain evidence="6 7">LYAD-421 SS1</strain>
    </source>
</reference>
<dbReference type="RefSeq" id="XP_007364900.1">
    <property type="nucleotide sequence ID" value="XM_007364838.1"/>
</dbReference>